<dbReference type="PANTHER" id="PTHR32387">
    <property type="entry name" value="WU:FJ29H11"/>
    <property type="match status" value="1"/>
</dbReference>
<dbReference type="Gene3D" id="3.30.565.10">
    <property type="entry name" value="Histidine kinase-like ATPase, C-terminal domain"/>
    <property type="match status" value="1"/>
</dbReference>
<organism evidence="1 2">
    <name type="scientific">Botrytis byssoidea</name>
    <dbReference type="NCBI Taxonomy" id="139641"/>
    <lineage>
        <taxon>Eukaryota</taxon>
        <taxon>Fungi</taxon>
        <taxon>Dikarya</taxon>
        <taxon>Ascomycota</taxon>
        <taxon>Pezizomycotina</taxon>
        <taxon>Leotiomycetes</taxon>
        <taxon>Helotiales</taxon>
        <taxon>Sclerotiniaceae</taxon>
        <taxon>Botrytis</taxon>
    </lineage>
</organism>
<evidence type="ECO:0008006" key="3">
    <source>
        <dbReference type="Google" id="ProtNLM"/>
    </source>
</evidence>
<dbReference type="EMBL" id="RCSW01000005">
    <property type="protein sequence ID" value="KAF7949568.1"/>
    <property type="molecule type" value="Genomic_DNA"/>
</dbReference>
<dbReference type="GeneID" id="62146666"/>
<dbReference type="NCBIfam" id="NF047352">
    <property type="entry name" value="P_loop_sacsin"/>
    <property type="match status" value="1"/>
</dbReference>
<sequence length="1628" mass="186711">MQNYSQKKLKEARDFIDDLQRQNGGIKKEYEEILERDFPEVLETIRNMRRKLGVSTQILTEQLYQKSTRFIYEIIQNAEDNRYTISNKLPFLSFTLHSDRLIIDSNEDGFTPKDIEAICSIGESTKASVQGYIGEKGIGFKSVFNVAHKVHIQSGPYSFAFEYFKENSKEDSKEDSKDCGLGMVTPMNETPHELPDDVRTRMVLYLHVNKDREALCQDLLNLPDTLLLFLKKLRQLTVKFELLDRDVHKVQFSLTRPKNNGLSENIVQTKTAITGTINSVKYKSFWVKKRHVINLPADSARAEIREAEVILAFPIDEDHVPVIEEQYAFAFLPLKKTGYKFLIQSDFITKASREDIVDSVWNRQLLEEVVATFNSAINDPNGFLEHDTLRYSWIRYIPTTAITDEFWGLLQPSLFGKLCTSKFFFSLDGYRWAPHRLRVLQNTFRDEHRNPLLADSIVGTSVYVSESYDASDIPILEKMKAKHLDTGDFLQRLEEDLVRTHDSRMKTTPLSSPWHTKMANLLITMGQDDSNKMKIQKLNIIPLDSGVWARPLNASIFFPTSGGVDIPKALPLNLVDGEALGNPSRKKLFSQLGIAECSPERIFPLIEQRYKLSNRKTDSVSDIKFLFWHHEKLPANCSIFMWLWNGECVLPRNINDGDWIYCRESNHAYATIKIIGESIPIEIKNGSHVRYPEKSYYSALEACGIRNGHTGIEWLRSLGIKETPQLRRRENSSDPKLSIEFKHILKNLPKHMLGTLQADWMQYNETEKWDNFFKQRKVPILASSAMMSLKDTYLPVSKLKGIVTSLGLEEGFGFLEELDGISEIEVFKWSFLKRFGVGVDEDVSFWLRLLKQARQKDSINPSIVFRIYSRLQTYIDESDIIRIKETFEEKMIFVPRSNSTTDDWEWNNDDECVWSGPEWFEHKPRLQAIKEYQILQALFVNTVEIPDATLNDFLEYLDCIKLLDQNESEGNFNEQKYKIILLYDKLNELTEDGSSLEEVETVRSCIEESSLLYYPPNKLWYAPSSCVWATEDIQLPEKISIATEYKNQRTFFRNVLGVAKPNLEMHIIALQKRALENPDKEGILRELRNICALNPTVALRDKLSKCKCFPVYRPSQEVEWLDSTDSFAIVDRKEHGDVFRNKINVLDFSLEEVHSVNQFLVELGLEGRFTSRAVKEDTKIEDGLLSDALTNDLRRKAYAICRYAAHYGSNNSRSAYDLLQALEVFTSESITKEVSITQNKKIISVKVHTAFLHIVQDNNQLKLYVPKEQRQREVCLSRQLPIELLKHLGVHNFRKGAELGSVIRATSSFAIDAILDSDGIIDVPGIFPPDDYSESEPPAFDASQDISSPAITTDVESRVTLLEPHYRDEPPTERHYVRAQLIDNSLRTLTTPGTYPPEIPPERPDLFKELLDAVIKQARSVHGIPAVDDVLIAALSTNARSDTSLAVGSNVAGESLFRIGVAGELFMFEIMKSLGLPLFDLGNWRSTIRHRVTIHNEYKDMPRWSGSETSDIVYEDHDKMLTSLLITNNYFNTEELGRLRFASSSTYYIEVKTTPGPLDNAFYCSQGQFDRMESMKLQSDQLVNEVYLVARVFNLGASGMGYKLYVDPAGLRRKGQLKFTADKYIVTS</sequence>
<proteinExistence type="predicted"/>
<dbReference type="SUPFAM" id="SSF55874">
    <property type="entry name" value="ATPase domain of HSP90 chaperone/DNA topoisomerase II/histidine kinase"/>
    <property type="match status" value="1"/>
</dbReference>
<accession>A0A9P5IPS1</accession>
<dbReference type="RefSeq" id="XP_038735452.1">
    <property type="nucleotide sequence ID" value="XM_038873589.1"/>
</dbReference>
<dbReference type="InterPro" id="IPR052957">
    <property type="entry name" value="Auxin_embryo_med"/>
</dbReference>
<name>A0A9P5IPS1_9HELO</name>
<dbReference type="PANTHER" id="PTHR32387:SF0">
    <property type="entry name" value="PROTEIN NO VEIN"/>
    <property type="match status" value="1"/>
</dbReference>
<dbReference type="InterPro" id="IPR036890">
    <property type="entry name" value="HATPase_C_sf"/>
</dbReference>
<evidence type="ECO:0000313" key="2">
    <source>
        <dbReference type="Proteomes" id="UP000710849"/>
    </source>
</evidence>
<keyword evidence="2" id="KW-1185">Reference proteome</keyword>
<gene>
    <name evidence="1" type="ORF">EAE97_003077</name>
</gene>
<reference evidence="1 2" key="1">
    <citation type="journal article" date="2020" name="Genome Biol. Evol.">
        <title>Comparative genomics of Sclerotiniaceae.</title>
        <authorList>
            <person name="Valero Jimenez C.A."/>
            <person name="Steentjes M."/>
            <person name="Scholten O.E."/>
            <person name="Van Kan J.A.L."/>
        </authorList>
    </citation>
    <scope>NUCLEOTIDE SEQUENCE [LARGE SCALE GENOMIC DNA]</scope>
    <source>
        <strain evidence="1 2">MUCL 94</strain>
    </source>
</reference>
<protein>
    <recommendedName>
        <fullName evidence="3">Protein NO VEIN C-terminal domain-containing protein</fullName>
    </recommendedName>
</protein>
<dbReference type="Proteomes" id="UP000710849">
    <property type="component" value="Unassembled WGS sequence"/>
</dbReference>
<comment type="caution">
    <text evidence="1">The sequence shown here is derived from an EMBL/GenBank/DDBJ whole genome shotgun (WGS) entry which is preliminary data.</text>
</comment>
<evidence type="ECO:0000313" key="1">
    <source>
        <dbReference type="EMBL" id="KAF7949568.1"/>
    </source>
</evidence>